<reference evidence="2" key="1">
    <citation type="submission" date="2022-06" db="EMBL/GenBank/DDBJ databases">
        <authorList>
            <consortium name="SYNGENTA / RWTH Aachen University"/>
        </authorList>
    </citation>
    <scope>NUCLEOTIDE SEQUENCE</scope>
</reference>
<dbReference type="Proteomes" id="UP001153365">
    <property type="component" value="Unassembled WGS sequence"/>
</dbReference>
<sequence length="111" mass="12851">MSQLRDIPPISGAINWAKQIERQLLTYMERAKDVLGRGLENYSEGLRLANDSNNFLKKLDTKPIIDQWVKDWTKQDMSITSSIFEIQWNWSTDVYTLAVAFNEVLAKLMAL</sequence>
<proteinExistence type="predicted"/>
<evidence type="ECO:0000313" key="3">
    <source>
        <dbReference type="Proteomes" id="UP001153365"/>
    </source>
</evidence>
<dbReference type="Pfam" id="PF08385">
    <property type="entry name" value="DHC_N1"/>
    <property type="match status" value="1"/>
</dbReference>
<dbReference type="InterPro" id="IPR013594">
    <property type="entry name" value="Dynein_heavy_tail"/>
</dbReference>
<dbReference type="AlphaFoldDB" id="A0AAV0B2R1"/>
<comment type="caution">
    <text evidence="2">The sequence shown here is derived from an EMBL/GenBank/DDBJ whole genome shotgun (WGS) entry which is preliminary data.</text>
</comment>
<feature type="domain" description="Dynein heavy chain tail" evidence="1">
    <location>
        <begin position="3"/>
        <end position="109"/>
    </location>
</feature>
<accession>A0AAV0B2R1</accession>
<organism evidence="2 3">
    <name type="scientific">Phakopsora pachyrhizi</name>
    <name type="common">Asian soybean rust disease fungus</name>
    <dbReference type="NCBI Taxonomy" id="170000"/>
    <lineage>
        <taxon>Eukaryota</taxon>
        <taxon>Fungi</taxon>
        <taxon>Dikarya</taxon>
        <taxon>Basidiomycota</taxon>
        <taxon>Pucciniomycotina</taxon>
        <taxon>Pucciniomycetes</taxon>
        <taxon>Pucciniales</taxon>
        <taxon>Phakopsoraceae</taxon>
        <taxon>Phakopsora</taxon>
    </lineage>
</organism>
<evidence type="ECO:0000259" key="1">
    <source>
        <dbReference type="Pfam" id="PF08385"/>
    </source>
</evidence>
<name>A0AAV0B2R1_PHAPC</name>
<gene>
    <name evidence="2" type="ORF">PPACK8108_LOCUS11803</name>
</gene>
<evidence type="ECO:0000313" key="2">
    <source>
        <dbReference type="EMBL" id="CAH7676642.1"/>
    </source>
</evidence>
<dbReference type="EMBL" id="CALTRL010002767">
    <property type="protein sequence ID" value="CAH7676642.1"/>
    <property type="molecule type" value="Genomic_DNA"/>
</dbReference>
<keyword evidence="3" id="KW-1185">Reference proteome</keyword>
<protein>
    <submittedName>
        <fullName evidence="2">Dynein heavy chain, N-terminal region 1-domain-containing protein</fullName>
    </submittedName>
</protein>